<dbReference type="InterPro" id="IPR027417">
    <property type="entry name" value="P-loop_NTPase"/>
</dbReference>
<proteinExistence type="predicted"/>
<evidence type="ECO:0000259" key="2">
    <source>
        <dbReference type="Pfam" id="PF01583"/>
    </source>
</evidence>
<name>A0A382E0H5_9ZZZZ</name>
<dbReference type="Gene3D" id="3.40.50.300">
    <property type="entry name" value="P-loop containing nucleotide triphosphate hydrolases"/>
    <property type="match status" value="1"/>
</dbReference>
<organism evidence="3">
    <name type="scientific">marine metagenome</name>
    <dbReference type="NCBI Taxonomy" id="408172"/>
    <lineage>
        <taxon>unclassified sequences</taxon>
        <taxon>metagenomes</taxon>
        <taxon>ecological metagenomes</taxon>
    </lineage>
</organism>
<feature type="domain" description="APS kinase" evidence="2">
    <location>
        <begin position="2"/>
        <end position="143"/>
    </location>
</feature>
<accession>A0A382E0H5</accession>
<keyword evidence="1" id="KW-0808">Transferase</keyword>
<dbReference type="InterPro" id="IPR050512">
    <property type="entry name" value="Sulf_AdTrans/APS_kinase"/>
</dbReference>
<reference evidence="3" key="1">
    <citation type="submission" date="2018-05" db="EMBL/GenBank/DDBJ databases">
        <authorList>
            <person name="Lanie J.A."/>
            <person name="Ng W.-L."/>
            <person name="Kazmierczak K.M."/>
            <person name="Andrzejewski T.M."/>
            <person name="Davidsen T.M."/>
            <person name="Wayne K.J."/>
            <person name="Tettelin H."/>
            <person name="Glass J.I."/>
            <person name="Rusch D."/>
            <person name="Podicherti R."/>
            <person name="Tsui H.-C.T."/>
            <person name="Winkler M.E."/>
        </authorList>
    </citation>
    <scope>NUCLEOTIDE SEQUENCE</scope>
</reference>
<evidence type="ECO:0000313" key="3">
    <source>
        <dbReference type="EMBL" id="SVB43929.1"/>
    </source>
</evidence>
<dbReference type="GO" id="GO:0004781">
    <property type="term" value="F:sulfate adenylyltransferase (ATP) activity"/>
    <property type="evidence" value="ECO:0007669"/>
    <property type="project" value="TreeGrafter"/>
</dbReference>
<protein>
    <recommendedName>
        <fullName evidence="2">APS kinase domain-containing protein</fullName>
    </recommendedName>
</protein>
<dbReference type="SUPFAM" id="SSF52540">
    <property type="entry name" value="P-loop containing nucleoside triphosphate hydrolases"/>
    <property type="match status" value="1"/>
</dbReference>
<dbReference type="AlphaFoldDB" id="A0A382E0H5"/>
<dbReference type="PANTHER" id="PTHR42700">
    <property type="entry name" value="SULFATE ADENYLYLTRANSFERASE"/>
    <property type="match status" value="1"/>
</dbReference>
<dbReference type="Pfam" id="PF01583">
    <property type="entry name" value="APS_kinase"/>
    <property type="match status" value="1"/>
</dbReference>
<gene>
    <name evidence="3" type="ORF">METZ01_LOCUS196783</name>
</gene>
<evidence type="ECO:0000256" key="1">
    <source>
        <dbReference type="ARBA" id="ARBA00022679"/>
    </source>
</evidence>
<dbReference type="GO" id="GO:0019379">
    <property type="term" value="P:sulfate assimilation, phosphoadenylyl sulfate reduction by phosphoadenylyl-sulfate reductase (thioredoxin)"/>
    <property type="evidence" value="ECO:0007669"/>
    <property type="project" value="TreeGrafter"/>
</dbReference>
<sequence>IMGPTSSGKTTLAKLLHRRLFSTEKFALHFDGDEVRDTFGSNLGFSKKDRLLVVKTLVYASNKGLEAGVNVVVSALTAFEDARLYIKKNVHNLVIIYMQCSINECARRDPKGLYAKEKRGEIDTLVGVSGKYHQPQNLDIILDTEKNSPEESLKELISELSKIQIEI</sequence>
<dbReference type="EMBL" id="UINC01041955">
    <property type="protein sequence ID" value="SVB43929.1"/>
    <property type="molecule type" value="Genomic_DNA"/>
</dbReference>
<dbReference type="GO" id="GO:0005737">
    <property type="term" value="C:cytoplasm"/>
    <property type="evidence" value="ECO:0007669"/>
    <property type="project" value="TreeGrafter"/>
</dbReference>
<dbReference type="GO" id="GO:0010134">
    <property type="term" value="P:sulfate assimilation via adenylyl sulfate reduction"/>
    <property type="evidence" value="ECO:0007669"/>
    <property type="project" value="TreeGrafter"/>
</dbReference>
<dbReference type="PANTHER" id="PTHR42700:SF1">
    <property type="entry name" value="SULFATE ADENYLYLTRANSFERASE"/>
    <property type="match status" value="1"/>
</dbReference>
<feature type="non-terminal residue" evidence="3">
    <location>
        <position position="1"/>
    </location>
</feature>
<dbReference type="InterPro" id="IPR059117">
    <property type="entry name" value="APS_kinase_dom"/>
</dbReference>